<feature type="region of interest" description="Disordered" evidence="1">
    <location>
        <begin position="61"/>
        <end position="84"/>
    </location>
</feature>
<dbReference type="EMBL" id="CP150096">
    <property type="protein sequence ID" value="WZN47433.1"/>
    <property type="molecule type" value="Genomic_DNA"/>
</dbReference>
<sequence length="263" mass="29983">MNKSTITTGHKIPYPNYIQKKSTFEKFSGGKKSAQAKISSYIYHYTNRSSFTKRHNISIPKNISEKSIPENHRRKINSSPPSPGRNIYHYIHHSNHLKRHPLHPEKFPAILSSSQKSISEKFSLVSSDHTVNESITPFTSHQIQPGITSPVRKNFRKKQRPFGGIQSSAIQINAHESITSCNTNPRSQKDITSPSRKAFQKKRSFQNIIGGKNVRVFILVRARIKTNKTFANEHTFSTPKMLSEKHSGKIIRRKKSLETKISA</sequence>
<keyword evidence="3" id="KW-1185">Reference proteome</keyword>
<evidence type="ECO:0000313" key="3">
    <source>
        <dbReference type="Proteomes" id="UP001449657"/>
    </source>
</evidence>
<dbReference type="Proteomes" id="UP001449657">
    <property type="component" value="Chromosome"/>
</dbReference>
<proteinExistence type="predicted"/>
<accession>A0ABZ2Z781</accession>
<gene>
    <name evidence="2" type="ORF">WJU22_04505</name>
</gene>
<protein>
    <submittedName>
        <fullName evidence="2">Uncharacterized protein</fullName>
    </submittedName>
</protein>
<name>A0ABZ2Z781_9BACT</name>
<evidence type="ECO:0000313" key="2">
    <source>
        <dbReference type="EMBL" id="WZN47433.1"/>
    </source>
</evidence>
<reference evidence="2 3" key="1">
    <citation type="submission" date="2024-03" db="EMBL/GenBank/DDBJ databases">
        <title>Chitinophaga caseinilytica sp. nov., a casein hydrolysing bacterium isolated from forest soil.</title>
        <authorList>
            <person name="Lee D.S."/>
            <person name="Han D.M."/>
            <person name="Baek J.H."/>
            <person name="Choi D.G."/>
            <person name="Jeon J.H."/>
            <person name="Jeon C.O."/>
        </authorList>
    </citation>
    <scope>NUCLEOTIDE SEQUENCE [LARGE SCALE GENOMIC DNA]</scope>
    <source>
        <strain evidence="2 3">KACC 19118</strain>
    </source>
</reference>
<organism evidence="2 3">
    <name type="scientific">Chitinophaga caseinilytica</name>
    <dbReference type="NCBI Taxonomy" id="2267521"/>
    <lineage>
        <taxon>Bacteria</taxon>
        <taxon>Pseudomonadati</taxon>
        <taxon>Bacteroidota</taxon>
        <taxon>Chitinophagia</taxon>
        <taxon>Chitinophagales</taxon>
        <taxon>Chitinophagaceae</taxon>
        <taxon>Chitinophaga</taxon>
    </lineage>
</organism>
<evidence type="ECO:0000256" key="1">
    <source>
        <dbReference type="SAM" id="MobiDB-lite"/>
    </source>
</evidence>
<dbReference type="RefSeq" id="WP_341842071.1">
    <property type="nucleotide sequence ID" value="NZ_CP149792.1"/>
</dbReference>